<keyword evidence="3" id="KW-1133">Transmembrane helix</keyword>
<dbReference type="Proteomes" id="UP000005408">
    <property type="component" value="Unassembled WGS sequence"/>
</dbReference>
<evidence type="ECO:0000313" key="4">
    <source>
        <dbReference type="EnsemblMetazoa" id="G27293.1:cds"/>
    </source>
</evidence>
<dbReference type="PANTHER" id="PTHR24043">
    <property type="entry name" value="SCAVENGER RECEPTOR CLASS F"/>
    <property type="match status" value="1"/>
</dbReference>
<evidence type="ECO:0000313" key="5">
    <source>
        <dbReference type="Proteomes" id="UP000005408"/>
    </source>
</evidence>
<feature type="transmembrane region" description="Helical" evidence="3">
    <location>
        <begin position="199"/>
        <end position="223"/>
    </location>
</feature>
<keyword evidence="3" id="KW-0812">Transmembrane</keyword>
<accession>A0A8W8L9P1</accession>
<evidence type="ECO:0000256" key="1">
    <source>
        <dbReference type="ARBA" id="ARBA00022536"/>
    </source>
</evidence>
<evidence type="ECO:0000256" key="3">
    <source>
        <dbReference type="SAM" id="Phobius"/>
    </source>
</evidence>
<proteinExistence type="predicted"/>
<dbReference type="InterPro" id="IPR042635">
    <property type="entry name" value="MEGF10/SREC1/2-like"/>
</dbReference>
<dbReference type="EnsemblMetazoa" id="G27293.1">
    <property type="protein sequence ID" value="G27293.1:cds"/>
    <property type="gene ID" value="G27293"/>
</dbReference>
<dbReference type="GO" id="GO:0005044">
    <property type="term" value="F:scavenger receptor activity"/>
    <property type="evidence" value="ECO:0007669"/>
    <property type="project" value="InterPro"/>
</dbReference>
<protein>
    <submittedName>
        <fullName evidence="4">Uncharacterized protein</fullName>
    </submittedName>
</protein>
<reference evidence="4" key="1">
    <citation type="submission" date="2022-08" db="UniProtKB">
        <authorList>
            <consortium name="EnsemblMetazoa"/>
        </authorList>
    </citation>
    <scope>IDENTIFICATION</scope>
    <source>
        <strain evidence="4">05x7-T-G4-1.051#20</strain>
    </source>
</reference>
<sequence length="309" mass="34823">MFIDLVCLPGYFGTNCSSQCGYPSYGQACRNTCYCNVKDCNHVDGCQGDRSEKESTADHFSNRLVKIEKKMRDILVHWLFIVINNMLFCQTNDCITGKVENNQLSCCSNYFWENGECKECLPGYFGGNCSLQCVSPYYGKRCQHTCDCNVTDCNHVHGCQGIYSQNGTSTVITMSTISSMRDKTKKHNTDKKKPGNDNLTLAIILVGCVLLCLFVLTGVPWIFKSIRRNCTELLNAEDNDTYRLETVYVEINEQQESQDNTIGATVLTRSCTSLDGEETRPELPARNNQDQKTNTTHTNKDDETDNVQN</sequence>
<dbReference type="Gene3D" id="2.170.300.10">
    <property type="entry name" value="Tie2 ligand-binding domain superfamily"/>
    <property type="match status" value="2"/>
</dbReference>
<keyword evidence="5" id="KW-1185">Reference proteome</keyword>
<evidence type="ECO:0000256" key="2">
    <source>
        <dbReference type="SAM" id="MobiDB-lite"/>
    </source>
</evidence>
<dbReference type="AlphaFoldDB" id="A0A8W8L9P1"/>
<feature type="region of interest" description="Disordered" evidence="2">
    <location>
        <begin position="273"/>
        <end position="309"/>
    </location>
</feature>
<name>A0A8W8L9P1_MAGGI</name>
<feature type="compositionally biased region" description="Polar residues" evidence="2">
    <location>
        <begin position="286"/>
        <end position="297"/>
    </location>
</feature>
<keyword evidence="1" id="KW-0245">EGF-like domain</keyword>
<organism evidence="4 5">
    <name type="scientific">Magallana gigas</name>
    <name type="common">Pacific oyster</name>
    <name type="synonym">Crassostrea gigas</name>
    <dbReference type="NCBI Taxonomy" id="29159"/>
    <lineage>
        <taxon>Eukaryota</taxon>
        <taxon>Metazoa</taxon>
        <taxon>Spiralia</taxon>
        <taxon>Lophotrochozoa</taxon>
        <taxon>Mollusca</taxon>
        <taxon>Bivalvia</taxon>
        <taxon>Autobranchia</taxon>
        <taxon>Pteriomorphia</taxon>
        <taxon>Ostreida</taxon>
        <taxon>Ostreoidea</taxon>
        <taxon>Ostreidae</taxon>
        <taxon>Magallana</taxon>
    </lineage>
</organism>
<keyword evidence="3" id="KW-0472">Membrane</keyword>